<accession>A0AAV1S8Q5</accession>
<name>A0AAV1S8Q5_9ROSI</name>
<sequence length="91" mass="10511">MADKVKAQDDERSNKFVPDCKKGRNAFMPFKGPLLNLIYHPLAATVIRKKDQLLRKFHFVDFIVGQEEVGLDGGSKKDRERTEWFIFVGDL</sequence>
<reference evidence="1 2" key="1">
    <citation type="submission" date="2024-01" db="EMBL/GenBank/DDBJ databases">
        <authorList>
            <person name="Waweru B."/>
        </authorList>
    </citation>
    <scope>NUCLEOTIDE SEQUENCE [LARGE SCALE GENOMIC DNA]</scope>
</reference>
<gene>
    <name evidence="1" type="ORF">DCAF_LOCUS19574</name>
</gene>
<keyword evidence="2" id="KW-1185">Reference proteome</keyword>
<dbReference type="AlphaFoldDB" id="A0AAV1S8Q5"/>
<organism evidence="1 2">
    <name type="scientific">Dovyalis caffra</name>
    <dbReference type="NCBI Taxonomy" id="77055"/>
    <lineage>
        <taxon>Eukaryota</taxon>
        <taxon>Viridiplantae</taxon>
        <taxon>Streptophyta</taxon>
        <taxon>Embryophyta</taxon>
        <taxon>Tracheophyta</taxon>
        <taxon>Spermatophyta</taxon>
        <taxon>Magnoliopsida</taxon>
        <taxon>eudicotyledons</taxon>
        <taxon>Gunneridae</taxon>
        <taxon>Pentapetalae</taxon>
        <taxon>rosids</taxon>
        <taxon>fabids</taxon>
        <taxon>Malpighiales</taxon>
        <taxon>Salicaceae</taxon>
        <taxon>Flacourtieae</taxon>
        <taxon>Dovyalis</taxon>
    </lineage>
</organism>
<comment type="caution">
    <text evidence="1">The sequence shown here is derived from an EMBL/GenBank/DDBJ whole genome shotgun (WGS) entry which is preliminary data.</text>
</comment>
<protein>
    <submittedName>
        <fullName evidence="1">Uncharacterized protein</fullName>
    </submittedName>
</protein>
<dbReference type="EMBL" id="CAWUPB010001173">
    <property type="protein sequence ID" value="CAK7346895.1"/>
    <property type="molecule type" value="Genomic_DNA"/>
</dbReference>
<evidence type="ECO:0000313" key="1">
    <source>
        <dbReference type="EMBL" id="CAK7346895.1"/>
    </source>
</evidence>
<dbReference type="Proteomes" id="UP001314170">
    <property type="component" value="Unassembled WGS sequence"/>
</dbReference>
<proteinExistence type="predicted"/>
<evidence type="ECO:0000313" key="2">
    <source>
        <dbReference type="Proteomes" id="UP001314170"/>
    </source>
</evidence>